<sequence>MAPTTSKGTREDLQLTAAREEDPSPTNKNPTTTPASKWLSTMGDPKKEEGKGVDDSAAFDWWGLGPVNDKQKEEKREVEKEKDGKEGSKERTEGKRESEPSEEVAGHSQPAKDSSVEVKTQKAEVSESKKAAAVDMKPVAEKPLGDPRTGAQQLVAVQDKEPPSTGNTKKKPSPLDPMHQPLQLSWEDMQKKIERIRKLAGEVKDQKIREMLIRVIGKIH</sequence>
<gene>
    <name evidence="2" type="ORF">Cvel_6790</name>
</gene>
<organism evidence="2">
    <name type="scientific">Chromera velia CCMP2878</name>
    <dbReference type="NCBI Taxonomy" id="1169474"/>
    <lineage>
        <taxon>Eukaryota</taxon>
        <taxon>Sar</taxon>
        <taxon>Alveolata</taxon>
        <taxon>Colpodellida</taxon>
        <taxon>Chromeraceae</taxon>
        <taxon>Chromera</taxon>
    </lineage>
</organism>
<feature type="compositionally biased region" description="Basic and acidic residues" evidence="1">
    <location>
        <begin position="114"/>
        <end position="145"/>
    </location>
</feature>
<name>A0A0G4HGS2_9ALVE</name>
<feature type="region of interest" description="Disordered" evidence="1">
    <location>
        <begin position="1"/>
        <end position="183"/>
    </location>
</feature>
<reference evidence="2" key="1">
    <citation type="submission" date="2014-11" db="EMBL/GenBank/DDBJ databases">
        <authorList>
            <person name="Otto D Thomas"/>
            <person name="Naeem Raeece"/>
        </authorList>
    </citation>
    <scope>NUCLEOTIDE SEQUENCE</scope>
</reference>
<dbReference type="EMBL" id="CDMZ01002651">
    <property type="protein sequence ID" value="CEM43291.1"/>
    <property type="molecule type" value="Genomic_DNA"/>
</dbReference>
<accession>A0A0G4HGS2</accession>
<evidence type="ECO:0000313" key="2">
    <source>
        <dbReference type="EMBL" id="CEM43291.1"/>
    </source>
</evidence>
<feature type="compositionally biased region" description="Basic and acidic residues" evidence="1">
    <location>
        <begin position="69"/>
        <end position="99"/>
    </location>
</feature>
<feature type="compositionally biased region" description="Basic and acidic residues" evidence="1">
    <location>
        <begin position="8"/>
        <end position="22"/>
    </location>
</feature>
<dbReference type="VEuPathDB" id="CryptoDB:Cvel_6790"/>
<protein>
    <submittedName>
        <fullName evidence="2">Uncharacterized protein</fullName>
    </submittedName>
</protein>
<feature type="compositionally biased region" description="Low complexity" evidence="1">
    <location>
        <begin position="24"/>
        <end position="37"/>
    </location>
</feature>
<dbReference type="AlphaFoldDB" id="A0A0G4HGS2"/>
<proteinExistence type="predicted"/>
<evidence type="ECO:0000256" key="1">
    <source>
        <dbReference type="SAM" id="MobiDB-lite"/>
    </source>
</evidence>
<feature type="compositionally biased region" description="Basic and acidic residues" evidence="1">
    <location>
        <begin position="44"/>
        <end position="54"/>
    </location>
</feature>